<dbReference type="AlphaFoldDB" id="A0A931F6W1"/>
<dbReference type="InterPro" id="IPR051675">
    <property type="entry name" value="Endo/Exo/Phosphatase_dom_1"/>
</dbReference>
<dbReference type="EMBL" id="JADPIE010000001">
    <property type="protein sequence ID" value="MBF8436001.1"/>
    <property type="molecule type" value="Genomic_DNA"/>
</dbReference>
<feature type="domain" description="Helix-hairpin-helix DNA-binding motif class 1" evidence="2">
    <location>
        <begin position="145"/>
        <end position="164"/>
    </location>
</feature>
<dbReference type="Pfam" id="PF10531">
    <property type="entry name" value="SLBB"/>
    <property type="match status" value="1"/>
</dbReference>
<keyword evidence="1" id="KW-0472">Membrane</keyword>
<organism evidence="3 4">
    <name type="scientific">Halonatronomonas betaini</name>
    <dbReference type="NCBI Taxonomy" id="2778430"/>
    <lineage>
        <taxon>Bacteria</taxon>
        <taxon>Bacillati</taxon>
        <taxon>Bacillota</taxon>
        <taxon>Clostridia</taxon>
        <taxon>Halanaerobiales</taxon>
        <taxon>Halarsenatibacteraceae</taxon>
        <taxon>Halonatronomonas</taxon>
    </lineage>
</organism>
<feature type="domain" description="Helix-hairpin-helix DNA-binding motif class 1" evidence="2">
    <location>
        <begin position="175"/>
        <end position="194"/>
    </location>
</feature>
<dbReference type="RefSeq" id="WP_270452743.1">
    <property type="nucleotide sequence ID" value="NZ_JADPIE010000001.1"/>
</dbReference>
<keyword evidence="4" id="KW-1185">Reference proteome</keyword>
<dbReference type="NCBIfam" id="TIGR00426">
    <property type="entry name" value="competence protein ComEA helix-hairpin-helix repeat region"/>
    <property type="match status" value="1"/>
</dbReference>
<sequence length="197" mass="21465">MKLDQEKYWIILVLIAVIAFWAGGRDFNFSTQEIPAVEVMGDNSINSKDFNIKDDEIIVHIGGEVNNPGVFSFSQGIRLIDAISVAGGETSKAALDQINLARIINDGEHIIIPSYLSSEAPADYSKLNTQIQSGGQVNINTAGIEELSSLAGIGRVRAEAIIEYRDNNNGFKNPEEIKNVAGIGVQTYNNIKDDIKI</sequence>
<name>A0A931F6W1_9FIRM</name>
<dbReference type="Proteomes" id="UP000621436">
    <property type="component" value="Unassembled WGS sequence"/>
</dbReference>
<dbReference type="InterPro" id="IPR010994">
    <property type="entry name" value="RuvA_2-like"/>
</dbReference>
<dbReference type="Gene3D" id="1.10.150.310">
    <property type="entry name" value="Tex RuvX-like domain-like"/>
    <property type="match status" value="1"/>
</dbReference>
<feature type="transmembrane region" description="Helical" evidence="1">
    <location>
        <begin position="7"/>
        <end position="24"/>
    </location>
</feature>
<evidence type="ECO:0000313" key="4">
    <source>
        <dbReference type="Proteomes" id="UP000621436"/>
    </source>
</evidence>
<evidence type="ECO:0000259" key="2">
    <source>
        <dbReference type="SMART" id="SM00278"/>
    </source>
</evidence>
<dbReference type="GO" id="GO:0015628">
    <property type="term" value="P:protein secretion by the type II secretion system"/>
    <property type="evidence" value="ECO:0007669"/>
    <property type="project" value="TreeGrafter"/>
</dbReference>
<dbReference type="InterPro" id="IPR019554">
    <property type="entry name" value="Soluble_ligand-bd"/>
</dbReference>
<dbReference type="Gene3D" id="3.10.560.10">
    <property type="entry name" value="Outer membrane lipoprotein wza domain like"/>
    <property type="match status" value="1"/>
</dbReference>
<dbReference type="Pfam" id="PF12836">
    <property type="entry name" value="HHH_3"/>
    <property type="match status" value="1"/>
</dbReference>
<dbReference type="GO" id="GO:0015627">
    <property type="term" value="C:type II protein secretion system complex"/>
    <property type="evidence" value="ECO:0007669"/>
    <property type="project" value="TreeGrafter"/>
</dbReference>
<accession>A0A931F6W1</accession>
<dbReference type="SUPFAM" id="SSF47781">
    <property type="entry name" value="RuvA domain 2-like"/>
    <property type="match status" value="1"/>
</dbReference>
<evidence type="ECO:0000256" key="1">
    <source>
        <dbReference type="SAM" id="Phobius"/>
    </source>
</evidence>
<keyword evidence="1" id="KW-1133">Transmembrane helix</keyword>
<dbReference type="GO" id="GO:0006281">
    <property type="term" value="P:DNA repair"/>
    <property type="evidence" value="ECO:0007669"/>
    <property type="project" value="InterPro"/>
</dbReference>
<dbReference type="PANTHER" id="PTHR21180">
    <property type="entry name" value="ENDONUCLEASE/EXONUCLEASE/PHOSPHATASE FAMILY DOMAIN-CONTAINING PROTEIN 1"/>
    <property type="match status" value="1"/>
</dbReference>
<dbReference type="PANTHER" id="PTHR21180:SF32">
    <property type="entry name" value="ENDONUCLEASE_EXONUCLEASE_PHOSPHATASE FAMILY DOMAIN-CONTAINING PROTEIN 1"/>
    <property type="match status" value="1"/>
</dbReference>
<dbReference type="GO" id="GO:0003677">
    <property type="term" value="F:DNA binding"/>
    <property type="evidence" value="ECO:0007669"/>
    <property type="project" value="InterPro"/>
</dbReference>
<gene>
    <name evidence="3" type="ORF">I0Q91_02815</name>
</gene>
<evidence type="ECO:0000313" key="3">
    <source>
        <dbReference type="EMBL" id="MBF8436001.1"/>
    </source>
</evidence>
<dbReference type="SMART" id="SM00278">
    <property type="entry name" value="HhH1"/>
    <property type="match status" value="2"/>
</dbReference>
<dbReference type="InterPro" id="IPR004509">
    <property type="entry name" value="Competence_ComEA_HhH"/>
</dbReference>
<reference evidence="3" key="1">
    <citation type="submission" date="2020-11" db="EMBL/GenBank/DDBJ databases">
        <title>Halonatronomonas betainensis gen. nov., sp. nov. a novel haloalkaliphilic representative of the family Halanaerobiacae capable of betaine degradation.</title>
        <authorList>
            <person name="Boltyanskaya Y."/>
            <person name="Kevbrin V."/>
            <person name="Detkova E."/>
            <person name="Grouzdev D.S."/>
            <person name="Koziaeva V."/>
            <person name="Zhilina T."/>
        </authorList>
    </citation>
    <scope>NUCLEOTIDE SEQUENCE</scope>
    <source>
        <strain evidence="3">Z-7014</strain>
    </source>
</reference>
<protein>
    <submittedName>
        <fullName evidence="3">Helix-hairpin-helix domain-containing protein</fullName>
    </submittedName>
</protein>
<keyword evidence="1" id="KW-0812">Transmembrane</keyword>
<proteinExistence type="predicted"/>
<dbReference type="InterPro" id="IPR003583">
    <property type="entry name" value="Hlx-hairpin-Hlx_DNA-bd_motif"/>
</dbReference>
<comment type="caution">
    <text evidence="3">The sequence shown here is derived from an EMBL/GenBank/DDBJ whole genome shotgun (WGS) entry which is preliminary data.</text>
</comment>